<accession>A0ABN6BZW1</accession>
<evidence type="ECO:0000313" key="1">
    <source>
        <dbReference type="EMBL" id="BCD88126.1"/>
    </source>
</evidence>
<gene>
    <name evidence="1" type="ORF">PSm6_45330</name>
</gene>
<sequence>MLKSLRRLLYKTQNNPTSGADFKDYRKNFDQAVAFTHACGVAAKNLSWTGGKLGEDEGGKIEKAFRAAGVKDPSKSAFQCLKWCHYLAPFIEVELKRPVQVTIGQLWMRDEPVFNPSWQNLKDWSKSGLTFKHIYDEGRSGINLHAWLTVDTGEIIELSLLSSLAIISPNKYSEYNGGIVWGNPSEILEGHRYYPMAVGRSFAEALNKNSDLALIAHAPVDLHTYPCALVPN</sequence>
<name>A0ABN6BZW1_9PSED</name>
<dbReference type="RefSeq" id="WP_265168299.1">
    <property type="nucleotide sequence ID" value="NZ_AP023081.1"/>
</dbReference>
<protein>
    <submittedName>
        <fullName evidence="1">Uncharacterized protein</fullName>
    </submittedName>
</protein>
<organism evidence="1 2">
    <name type="scientific">Pseudomonas solani</name>
    <dbReference type="NCBI Taxonomy" id="2731552"/>
    <lineage>
        <taxon>Bacteria</taxon>
        <taxon>Pseudomonadati</taxon>
        <taxon>Pseudomonadota</taxon>
        <taxon>Gammaproteobacteria</taxon>
        <taxon>Pseudomonadales</taxon>
        <taxon>Pseudomonadaceae</taxon>
        <taxon>Pseudomonas</taxon>
    </lineage>
</organism>
<evidence type="ECO:0000313" key="2">
    <source>
        <dbReference type="Proteomes" id="UP001064896"/>
    </source>
</evidence>
<proteinExistence type="predicted"/>
<dbReference type="EMBL" id="AP023081">
    <property type="protein sequence ID" value="BCD88126.1"/>
    <property type="molecule type" value="Genomic_DNA"/>
</dbReference>
<reference evidence="1" key="1">
    <citation type="submission" date="2020-05" db="EMBL/GenBank/DDBJ databases">
        <title>Complete genome sequence of Pseudomonas sp. Sm006.</title>
        <authorList>
            <person name="Takeuchi K."/>
            <person name="Someya N."/>
        </authorList>
    </citation>
    <scope>NUCLEOTIDE SEQUENCE</scope>
    <source>
        <strain evidence="1">Sm006</strain>
    </source>
</reference>
<dbReference type="Proteomes" id="UP001064896">
    <property type="component" value="Chromosome"/>
</dbReference>
<keyword evidence="2" id="KW-1185">Reference proteome</keyword>